<dbReference type="CTD" id="219681"/>
<dbReference type="Proteomes" id="UP000515131">
    <property type="component" value="Unplaced"/>
</dbReference>
<feature type="domain" description="EDR1/CTR1/ARMC3-like peptidase-like" evidence="5">
    <location>
        <begin position="1025"/>
        <end position="1154"/>
    </location>
</feature>
<name>A0A6P6IF22_PUMCO</name>
<evidence type="ECO:0000259" key="5">
    <source>
        <dbReference type="Pfam" id="PF14381"/>
    </source>
</evidence>
<feature type="compositionally biased region" description="Basic and acidic residues" evidence="3">
    <location>
        <begin position="970"/>
        <end position="990"/>
    </location>
</feature>
<feature type="signal peptide" evidence="4">
    <location>
        <begin position="1"/>
        <end position="34"/>
    </location>
</feature>
<keyword evidence="7" id="KW-1185">Reference proteome</keyword>
<evidence type="ECO:0000313" key="7">
    <source>
        <dbReference type="Proteomes" id="UP000515131"/>
    </source>
</evidence>
<keyword evidence="4" id="KW-0732">Signal</keyword>
<dbReference type="KEGG" id="pcoo:112867966"/>
<dbReference type="SMART" id="SM00185">
    <property type="entry name" value="ARM"/>
    <property type="match status" value="10"/>
</dbReference>
<feature type="domain" description="ARMC5-like ARM-repeats" evidence="6">
    <location>
        <begin position="580"/>
        <end position="853"/>
    </location>
</feature>
<dbReference type="RefSeq" id="XP_025786762.1">
    <property type="nucleotide sequence ID" value="XM_025930977.1"/>
</dbReference>
<feature type="repeat" description="ARM" evidence="2">
    <location>
        <begin position="477"/>
        <end position="505"/>
    </location>
</feature>
<dbReference type="Gene3D" id="1.25.10.10">
    <property type="entry name" value="Leucine-rich Repeat Variant"/>
    <property type="match status" value="3"/>
</dbReference>
<keyword evidence="1" id="KW-0677">Repeat</keyword>
<accession>A0A6P6IF22</accession>
<feature type="repeat" description="ARM" evidence="2">
    <location>
        <begin position="807"/>
        <end position="831"/>
    </location>
</feature>
<dbReference type="Pfam" id="PF00514">
    <property type="entry name" value="Arm"/>
    <property type="match status" value="1"/>
</dbReference>
<dbReference type="PANTHER" id="PTHR46618:SF1">
    <property type="entry name" value="ARMADILLO REPEAT-CONTAINING PROTEIN 3"/>
    <property type="match status" value="1"/>
</dbReference>
<feature type="compositionally biased region" description="Basic residues" evidence="3">
    <location>
        <begin position="208"/>
        <end position="217"/>
    </location>
</feature>
<reference evidence="8" key="1">
    <citation type="submission" date="2025-08" db="UniProtKB">
        <authorList>
            <consortium name="RefSeq"/>
        </authorList>
    </citation>
    <scope>IDENTIFICATION</scope>
    <source>
        <tissue evidence="8">Blood</tissue>
    </source>
</reference>
<dbReference type="PANTHER" id="PTHR46618">
    <property type="entry name" value="ARMADILLO REPEAT-CONTAINING PROTEIN 3"/>
    <property type="match status" value="1"/>
</dbReference>
<dbReference type="AlphaFoldDB" id="A0A6P6IF22"/>
<feature type="region of interest" description="Disordered" evidence="3">
    <location>
        <begin position="171"/>
        <end position="246"/>
    </location>
</feature>
<dbReference type="Pfam" id="PF24768">
    <property type="entry name" value="ARM_ARMC5"/>
    <property type="match status" value="1"/>
</dbReference>
<dbReference type="InterPro" id="IPR055164">
    <property type="entry name" value="EDR1/CTR1/ARMC3-like_pept-like"/>
</dbReference>
<feature type="chain" id="PRO_5028118456" evidence="4">
    <location>
        <begin position="35"/>
        <end position="1167"/>
    </location>
</feature>
<evidence type="ECO:0000256" key="1">
    <source>
        <dbReference type="ARBA" id="ARBA00022737"/>
    </source>
</evidence>
<evidence type="ECO:0000256" key="4">
    <source>
        <dbReference type="SAM" id="SignalP"/>
    </source>
</evidence>
<dbReference type="InterPro" id="IPR052441">
    <property type="entry name" value="Armadillo-Ser/Thr_Kinase"/>
</dbReference>
<dbReference type="SUPFAM" id="SSF48371">
    <property type="entry name" value="ARM repeat"/>
    <property type="match status" value="2"/>
</dbReference>
<evidence type="ECO:0000313" key="8">
    <source>
        <dbReference type="RefSeq" id="XP_025786762.1"/>
    </source>
</evidence>
<dbReference type="PROSITE" id="PS50176">
    <property type="entry name" value="ARM_REPEAT"/>
    <property type="match status" value="3"/>
</dbReference>
<feature type="region of interest" description="Disordered" evidence="3">
    <location>
        <begin position="942"/>
        <end position="1008"/>
    </location>
</feature>
<dbReference type="GeneID" id="112867966"/>
<dbReference type="InterPro" id="IPR055445">
    <property type="entry name" value="ARM_ARMC5"/>
</dbReference>
<sequence>MFGSFRQAAANRPAALPFLCLALWSLDLPYAASGDLGPCRAGRLLPGEVLSLGGGVKPSLDATSEQEVREPTRAASPGKRQAWKGEGPTGRPRAWKVGHAGVRLRGAWTGGGDAAAIGADSGWGLSLGESANIPEYANPEPVRGPEAEAGLPADFQCSPGLAAKSRVPVSTPRKALDSGAQDAFPADRLPKAGRGARAQPSASFQGRGARRRGRCRLATKSNSGLGGARGRRRVRFSGREGPPLGGIRRQVKAGVRLRGYSRGLEGPGAEVPAELGQGGGAQRVGASGTTDGTNASLGVVGPCPVRPVSAGDPGGFPKHPGLLPFNRMGKKVKKEAEPPPKDVFDPLTIESKKAATVVLMLNSPEEEILAKACEAIYRFALKGEENKATLLELGAVEPLTKLLTHEDKIVRRNATMIFGILASNNDVKKLLRELDVMNSVIAQLAPEEEVVIHEFASLCLANMSAEYTSKVQILEHGGLEPLVRLLASPDPDVKKNSVECIYNLTQDFQCRAALQELNAIPPILDLLKSEYPVIQLLALKTLGIITNDKEARTTLRDNQGVDHLIKILETKELNDLHIEALSVIANCLEDMDTLVLIQQTGGLKKLLSFAENSTIPDIQKNAAKAITKAAYDPENRKLFHEQGVEKCLVALLGSENDGTKIAASQAISAMCENTGSKEFFNNQGIPQLILLLKSDSEEVREAASLALANLTTCHPANAKAVAEADGVDPLVSILSSRRDGAVANAATVLANVAMQEPLRAGLQSHGVPSALLGPLRSANTVVQSNAALTVAATACDVEARTELRNSGGLEPLVELLHSKHDEVRRHASWAVMVCANDELTAVELCKLGALDILEEVNLSVSRKNKFSEAAYNKLLNNNLSLKYSLTGYLSSSNIISDGFYDYGRINPGTKLLPLKDLCLQEPSDQRAVLLVNSKSSDVKNSYHFSTGFGSPTEEKSEPPSGRNTALSKGTTKERGSRKGRGKKEEEKVKEEEEVSTLPKLMGEGSPEKEWYPPFDPDFRVYVYEVTKSIFPITNIKEQIEVLARYVAEKMGGKMSKEKLHNFSWELHISELKFQLKSNVVPIGQIKKGIFYHRALLFKALADKIGIGCSLVRGEYGRAWNEVQLMNESRKGLIGALPPPEVYIVDLMFHPGRLMKLRSREADLYRYL</sequence>
<dbReference type="InterPro" id="IPR011989">
    <property type="entry name" value="ARM-like"/>
</dbReference>
<evidence type="ECO:0000256" key="2">
    <source>
        <dbReference type="PROSITE-ProRule" id="PRU00259"/>
    </source>
</evidence>
<feature type="repeat" description="ARM" evidence="2">
    <location>
        <begin position="683"/>
        <end position="725"/>
    </location>
</feature>
<feature type="region of interest" description="Disordered" evidence="3">
    <location>
        <begin position="261"/>
        <end position="291"/>
    </location>
</feature>
<proteinExistence type="predicted"/>
<dbReference type="InterPro" id="IPR016024">
    <property type="entry name" value="ARM-type_fold"/>
</dbReference>
<feature type="region of interest" description="Disordered" evidence="3">
    <location>
        <begin position="56"/>
        <end position="94"/>
    </location>
</feature>
<dbReference type="InterPro" id="IPR000225">
    <property type="entry name" value="Armadillo"/>
</dbReference>
<organism evidence="7 8">
    <name type="scientific">Puma concolor</name>
    <name type="common">Mountain lion</name>
    <name type="synonym">Felis concolor</name>
    <dbReference type="NCBI Taxonomy" id="9696"/>
    <lineage>
        <taxon>Eukaryota</taxon>
        <taxon>Metazoa</taxon>
        <taxon>Chordata</taxon>
        <taxon>Craniata</taxon>
        <taxon>Vertebrata</taxon>
        <taxon>Euteleostomi</taxon>
        <taxon>Mammalia</taxon>
        <taxon>Eutheria</taxon>
        <taxon>Laurasiatheria</taxon>
        <taxon>Carnivora</taxon>
        <taxon>Feliformia</taxon>
        <taxon>Felidae</taxon>
        <taxon>Felinae</taxon>
        <taxon>Puma</taxon>
    </lineage>
</organism>
<dbReference type="Pfam" id="PF14381">
    <property type="entry name" value="EDR1_CTR1_ARMC3_pept"/>
    <property type="match status" value="1"/>
</dbReference>
<evidence type="ECO:0000256" key="3">
    <source>
        <dbReference type="SAM" id="MobiDB-lite"/>
    </source>
</evidence>
<gene>
    <name evidence="8" type="primary">ARMC3</name>
</gene>
<evidence type="ECO:0000259" key="6">
    <source>
        <dbReference type="Pfam" id="PF24768"/>
    </source>
</evidence>
<protein>
    <submittedName>
        <fullName evidence="8">Armadillo repeat-containing protein 3</fullName>
    </submittedName>
</protein>